<evidence type="ECO:0000256" key="4">
    <source>
        <dbReference type="ARBA" id="ARBA00022801"/>
    </source>
</evidence>
<dbReference type="Gene3D" id="3.90.1640.30">
    <property type="match status" value="1"/>
</dbReference>
<feature type="domain" description="DDH" evidence="7">
    <location>
        <begin position="73"/>
        <end position="233"/>
    </location>
</feature>
<proteinExistence type="inferred from homology"/>
<protein>
    <recommendedName>
        <fullName evidence="2">Single-stranded-DNA-specific exonuclease RecJ</fullName>
    </recommendedName>
</protein>
<evidence type="ECO:0000256" key="3">
    <source>
        <dbReference type="ARBA" id="ARBA00022722"/>
    </source>
</evidence>
<dbReference type="InterPro" id="IPR004610">
    <property type="entry name" value="RecJ"/>
</dbReference>
<dbReference type="EMBL" id="JAGKON010000014">
    <property type="protein sequence ID" value="MBQ0601047.1"/>
    <property type="molecule type" value="Genomic_DNA"/>
</dbReference>
<accession>A0AAP2FLT4</accession>
<dbReference type="PANTHER" id="PTHR30255">
    <property type="entry name" value="SINGLE-STRANDED-DNA-SPECIFIC EXONUCLEASE RECJ"/>
    <property type="match status" value="1"/>
</dbReference>
<evidence type="ECO:0000256" key="1">
    <source>
        <dbReference type="ARBA" id="ARBA00005915"/>
    </source>
</evidence>
<feature type="domain" description="RecJ OB" evidence="9">
    <location>
        <begin position="469"/>
        <end position="573"/>
    </location>
</feature>
<dbReference type="FunFam" id="3.90.1640.30:FF:000001">
    <property type="entry name" value="Single-stranded-DNA-specific exonuclease RecJ"/>
    <property type="match status" value="1"/>
</dbReference>
<dbReference type="Proteomes" id="UP000673434">
    <property type="component" value="Unassembled WGS sequence"/>
</dbReference>
<comment type="similarity">
    <text evidence="1">Belongs to the RecJ family.</text>
</comment>
<evidence type="ECO:0000313" key="10">
    <source>
        <dbReference type="EMBL" id="MBQ0601047.1"/>
    </source>
</evidence>
<gene>
    <name evidence="10" type="primary">recJ</name>
    <name evidence="10" type="ORF">J7S78_14710</name>
</gene>
<dbReference type="RefSeq" id="WP_016809678.1">
    <property type="nucleotide sequence ID" value="NZ_CABGTQ010000023.1"/>
</dbReference>
<dbReference type="InterPro" id="IPR038763">
    <property type="entry name" value="DHH_sf"/>
</dbReference>
<dbReference type="Pfam" id="PF01368">
    <property type="entry name" value="DHH"/>
    <property type="match status" value="1"/>
</dbReference>
<reference evidence="10 11" key="1">
    <citation type="submission" date="2021-03" db="EMBL/GenBank/DDBJ databases">
        <authorList>
            <person name="Stanton E."/>
        </authorList>
    </citation>
    <scope>NUCLEOTIDE SEQUENCE [LARGE SCALE GENOMIC DNA]</scope>
    <source>
        <strain evidence="10 11">2020EL-00037</strain>
    </source>
</reference>
<evidence type="ECO:0000256" key="5">
    <source>
        <dbReference type="ARBA" id="ARBA00022839"/>
    </source>
</evidence>
<dbReference type="FunFam" id="3.10.310.30:FF:000001">
    <property type="entry name" value="Single-stranded-DNA-specific exonuclease recJ"/>
    <property type="match status" value="1"/>
</dbReference>
<evidence type="ECO:0000259" key="9">
    <source>
        <dbReference type="Pfam" id="PF17768"/>
    </source>
</evidence>
<dbReference type="SUPFAM" id="SSF64182">
    <property type="entry name" value="DHH phosphoesterases"/>
    <property type="match status" value="1"/>
</dbReference>
<dbReference type="GO" id="GO:0006310">
    <property type="term" value="P:DNA recombination"/>
    <property type="evidence" value="ECO:0007669"/>
    <property type="project" value="InterPro"/>
</dbReference>
<evidence type="ECO:0000256" key="2">
    <source>
        <dbReference type="ARBA" id="ARBA00019841"/>
    </source>
</evidence>
<evidence type="ECO:0000313" key="11">
    <source>
        <dbReference type="Proteomes" id="UP000673434"/>
    </source>
</evidence>
<name>A0AAP2FLT4_KLEOX</name>
<dbReference type="InterPro" id="IPR003156">
    <property type="entry name" value="DHHA1_dom"/>
</dbReference>
<dbReference type="GO" id="GO:0008409">
    <property type="term" value="F:5'-3' exonuclease activity"/>
    <property type="evidence" value="ECO:0007669"/>
    <property type="project" value="InterPro"/>
</dbReference>
<sequence>MKQQIQLRRREAADGVDLPDDLPPLLQRLYASRGVRSAQELERGVKGMLPWSQLTGVEKAVEMLYGAFKQELHIVVVGDFDADGATSTALSVLALRGLGYGNVSYLVPNRFEDGYGLSPEVVDQAHARGAQMIITVDNGISSYAGVERAHALGIPVLVTDHHLPGDTLPAAEAIINPNLRDCEFPSKSLAGVGVAFYLMLALRTFLRDKGWFDERGIAPPNLADLLDLVALGTVADVVPLDANNRILTWQGLSRIRAGKCRPGIKALLEIANRDPQKLAASDLGFALGPRLNAAGRLDDMSVGVALLLCDNTGEARVLANELDALNQTRKEIEQGMQAEALTLCEKLERSSETLPGGLAMYHPQWHQGVVGILASRIKERFHRPVIAFAPTGDGTLKGSGRSIQGLHMRDALERLDTLYPGLILKFGGHAMAAGLSLEEARFEEFQQRFGELVTEWLDPALLQGEVVSDGPLAAAEMSMEVAQMLRDAGPWGQMFPEPLFDGRFRLLQQRLVGERHLKVMVEPVGGGPLLDGIAFNVDTSIWPDNGVREVQLAYKLDINEFRGNRSLQLIIDHLWPN</sequence>
<dbReference type="GO" id="GO:0006281">
    <property type="term" value="P:DNA repair"/>
    <property type="evidence" value="ECO:0007669"/>
    <property type="project" value="InterPro"/>
</dbReference>
<dbReference type="InterPro" id="IPR051673">
    <property type="entry name" value="SSDNA_exonuclease_RecJ"/>
</dbReference>
<keyword evidence="5 10" id="KW-0269">Exonuclease</keyword>
<dbReference type="AlphaFoldDB" id="A0AAP2FLT4"/>
<keyword evidence="11" id="KW-1185">Reference proteome</keyword>
<dbReference type="Gene3D" id="3.10.310.30">
    <property type="match status" value="1"/>
</dbReference>
<keyword evidence="4 10" id="KW-0378">Hydrolase</keyword>
<dbReference type="Pfam" id="PF17768">
    <property type="entry name" value="RecJ_OB"/>
    <property type="match status" value="1"/>
</dbReference>
<dbReference type="GO" id="GO:0003676">
    <property type="term" value="F:nucleic acid binding"/>
    <property type="evidence" value="ECO:0007669"/>
    <property type="project" value="InterPro"/>
</dbReference>
<comment type="caution">
    <text evidence="10">The sequence shown here is derived from an EMBL/GenBank/DDBJ whole genome shotgun (WGS) entry which is preliminary data.</text>
</comment>
<feature type="domain" description="DHHA1" evidence="8">
    <location>
        <begin position="359"/>
        <end position="454"/>
    </location>
</feature>
<dbReference type="InterPro" id="IPR001667">
    <property type="entry name" value="DDH_dom"/>
</dbReference>
<organism evidence="10 11">
    <name type="scientific">Klebsiella oxytoca</name>
    <dbReference type="NCBI Taxonomy" id="571"/>
    <lineage>
        <taxon>Bacteria</taxon>
        <taxon>Pseudomonadati</taxon>
        <taxon>Pseudomonadota</taxon>
        <taxon>Gammaproteobacteria</taxon>
        <taxon>Enterobacterales</taxon>
        <taxon>Enterobacteriaceae</taxon>
        <taxon>Klebsiella/Raoultella group</taxon>
        <taxon>Klebsiella</taxon>
    </lineage>
</organism>
<dbReference type="NCBIfam" id="NF008290">
    <property type="entry name" value="PRK11070.1"/>
    <property type="match status" value="1"/>
</dbReference>
<dbReference type="InterPro" id="IPR041122">
    <property type="entry name" value="RecJ_OB"/>
</dbReference>
<dbReference type="NCBIfam" id="TIGR00644">
    <property type="entry name" value="recJ"/>
    <property type="match status" value="1"/>
</dbReference>
<dbReference type="PANTHER" id="PTHR30255:SF2">
    <property type="entry name" value="SINGLE-STRANDED-DNA-SPECIFIC EXONUCLEASE RECJ"/>
    <property type="match status" value="1"/>
</dbReference>
<dbReference type="Pfam" id="PF02272">
    <property type="entry name" value="DHHA1"/>
    <property type="match status" value="1"/>
</dbReference>
<keyword evidence="3" id="KW-0540">Nuclease</keyword>
<comment type="function">
    <text evidence="6">Single-stranded-DNA-specific exonuclease. Required for many types of recombinational events, although the stringency of the requirement for RecJ appears to vary with the type of recombinational event monitored and the other recombination gene products which are available.</text>
</comment>
<evidence type="ECO:0000256" key="6">
    <source>
        <dbReference type="ARBA" id="ARBA00055369"/>
    </source>
</evidence>
<evidence type="ECO:0000259" key="7">
    <source>
        <dbReference type="Pfam" id="PF01368"/>
    </source>
</evidence>
<evidence type="ECO:0000259" key="8">
    <source>
        <dbReference type="Pfam" id="PF02272"/>
    </source>
</evidence>